<keyword evidence="6 7" id="KW-0067">ATP-binding</keyword>
<keyword evidence="2" id="KW-0597">Phosphoprotein</keyword>
<evidence type="ECO:0000256" key="4">
    <source>
        <dbReference type="ARBA" id="ARBA00022741"/>
    </source>
</evidence>
<dbReference type="Proteomes" id="UP000005226">
    <property type="component" value="Chromosome 12"/>
</dbReference>
<keyword evidence="4 7" id="KW-0547">Nucleotide-binding</keyword>
<name>A0A674MPC4_TAKRU</name>
<reference evidence="11" key="2">
    <citation type="submission" date="2025-08" db="UniProtKB">
        <authorList>
            <consortium name="Ensembl"/>
        </authorList>
    </citation>
    <scope>IDENTIFICATION</scope>
</reference>
<dbReference type="InterPro" id="IPR008271">
    <property type="entry name" value="Ser/Thr_kinase_AS"/>
</dbReference>
<dbReference type="AlphaFoldDB" id="A0A674MPC4"/>
<protein>
    <submittedName>
        <fullName evidence="11">Si:ch211-195b13.1</fullName>
    </submittedName>
</protein>
<feature type="domain" description="Protein kinase" evidence="9">
    <location>
        <begin position="21"/>
        <end position="263"/>
    </location>
</feature>
<dbReference type="Pfam" id="PF00069">
    <property type="entry name" value="Pkinase"/>
    <property type="match status" value="1"/>
</dbReference>
<evidence type="ECO:0000256" key="2">
    <source>
        <dbReference type="ARBA" id="ARBA00022553"/>
    </source>
</evidence>
<dbReference type="PROSITE" id="PS50011">
    <property type="entry name" value="PROTEIN_KINASE_DOM"/>
    <property type="match status" value="1"/>
</dbReference>
<keyword evidence="12" id="KW-1185">Reference proteome</keyword>
<feature type="domain" description="AGC-kinase C-terminal" evidence="10">
    <location>
        <begin position="264"/>
        <end position="338"/>
    </location>
</feature>
<keyword evidence="1 8" id="KW-0723">Serine/threonine-protein kinase</keyword>
<evidence type="ECO:0000313" key="12">
    <source>
        <dbReference type="Proteomes" id="UP000005226"/>
    </source>
</evidence>
<dbReference type="SUPFAM" id="SSF56112">
    <property type="entry name" value="Protein kinase-like (PK-like)"/>
    <property type="match status" value="1"/>
</dbReference>
<evidence type="ECO:0000259" key="10">
    <source>
        <dbReference type="PROSITE" id="PS51285"/>
    </source>
</evidence>
<dbReference type="PROSITE" id="PS00107">
    <property type="entry name" value="PROTEIN_KINASE_ATP"/>
    <property type="match status" value="1"/>
</dbReference>
<dbReference type="FunFam" id="1.10.510.10:FF:000551">
    <property type="entry name" value="Non-specific serine/threonine protein kinase"/>
    <property type="match status" value="1"/>
</dbReference>
<sequence>QVYLKARSSLAEETQIKPYDFDYLKIIGKGSFGKVLLARHKETTRYYAVKVLQKKIIMKKKEHKHIMAERSVLMKNIKHPFLVGLHYSFQTTDKLYFVLDYVNGGELFYHLQRERIFLEPRARFYAAEIASALGYLHSLHIVYRDLKPENILLDSQGHIVLTDFGLCKEGLEDNGTTTTFCGAPEAGVRPHHALWTREYICNSNNRCRNTAEMYNNILHKSPVLKPNVSNAGRDLLEGLLQKDRTKRLGVKDDFLELKYHSFFSPINWEDLMAKKITPPYVPSVSGPTDLQHFDPEFTHLPVSSSLCTETLTVTSSVKEAAGAFPGFSYGPPAEHSFM</sequence>
<accession>A0A674MPC4</accession>
<evidence type="ECO:0000256" key="8">
    <source>
        <dbReference type="RuleBase" id="RU000304"/>
    </source>
</evidence>
<dbReference type="InterPro" id="IPR017892">
    <property type="entry name" value="Pkinase_C"/>
</dbReference>
<evidence type="ECO:0000259" key="9">
    <source>
        <dbReference type="PROSITE" id="PS50011"/>
    </source>
</evidence>
<feature type="binding site" evidence="7">
    <location>
        <position position="59"/>
    </location>
    <ligand>
        <name>ATP</name>
        <dbReference type="ChEBI" id="CHEBI:30616"/>
    </ligand>
</feature>
<reference evidence="11 12" key="1">
    <citation type="journal article" date="2011" name="Genome Biol. Evol.">
        <title>Integration of the genetic map and genome assembly of fugu facilitates insights into distinct features of genome evolution in teleosts and mammals.</title>
        <authorList>
            <person name="Kai W."/>
            <person name="Kikuchi K."/>
            <person name="Tohari S."/>
            <person name="Chew A.K."/>
            <person name="Tay A."/>
            <person name="Fujiwara A."/>
            <person name="Hosoya S."/>
            <person name="Suetake H."/>
            <person name="Naruse K."/>
            <person name="Brenner S."/>
            <person name="Suzuki Y."/>
            <person name="Venkatesh B."/>
        </authorList>
    </citation>
    <scope>NUCLEOTIDE SEQUENCE [LARGE SCALE GENOMIC DNA]</scope>
</reference>
<gene>
    <name evidence="11" type="primary">si:ch211-195b13.1</name>
</gene>
<dbReference type="InterPro" id="IPR000719">
    <property type="entry name" value="Prot_kinase_dom"/>
</dbReference>
<organism evidence="11 12">
    <name type="scientific">Takifugu rubripes</name>
    <name type="common">Japanese pufferfish</name>
    <name type="synonym">Fugu rubripes</name>
    <dbReference type="NCBI Taxonomy" id="31033"/>
    <lineage>
        <taxon>Eukaryota</taxon>
        <taxon>Metazoa</taxon>
        <taxon>Chordata</taxon>
        <taxon>Craniata</taxon>
        <taxon>Vertebrata</taxon>
        <taxon>Euteleostomi</taxon>
        <taxon>Actinopterygii</taxon>
        <taxon>Neopterygii</taxon>
        <taxon>Teleostei</taxon>
        <taxon>Neoteleostei</taxon>
        <taxon>Acanthomorphata</taxon>
        <taxon>Eupercaria</taxon>
        <taxon>Tetraodontiformes</taxon>
        <taxon>Tetradontoidea</taxon>
        <taxon>Tetraodontidae</taxon>
        <taxon>Takifugu</taxon>
    </lineage>
</organism>
<evidence type="ECO:0000256" key="3">
    <source>
        <dbReference type="ARBA" id="ARBA00022679"/>
    </source>
</evidence>
<dbReference type="GO" id="GO:0004674">
    <property type="term" value="F:protein serine/threonine kinase activity"/>
    <property type="evidence" value="ECO:0007669"/>
    <property type="project" value="UniProtKB-KW"/>
</dbReference>
<dbReference type="InterPro" id="IPR000961">
    <property type="entry name" value="AGC-kinase_C"/>
</dbReference>
<dbReference type="GO" id="GO:0005524">
    <property type="term" value="F:ATP binding"/>
    <property type="evidence" value="ECO:0007669"/>
    <property type="project" value="UniProtKB-UniRule"/>
</dbReference>
<dbReference type="Gene3D" id="1.10.510.10">
    <property type="entry name" value="Transferase(Phosphotransferase) domain 1"/>
    <property type="match status" value="2"/>
</dbReference>
<dbReference type="PROSITE" id="PS00108">
    <property type="entry name" value="PROTEIN_KINASE_ST"/>
    <property type="match status" value="1"/>
</dbReference>
<dbReference type="InterPro" id="IPR017441">
    <property type="entry name" value="Protein_kinase_ATP_BS"/>
</dbReference>
<keyword evidence="5" id="KW-0418">Kinase</keyword>
<dbReference type="Ensembl" id="ENSTRUT00000069370.1">
    <property type="protein sequence ID" value="ENSTRUP00000062849.1"/>
    <property type="gene ID" value="ENSTRUG00000011468.3"/>
</dbReference>
<evidence type="ECO:0000256" key="5">
    <source>
        <dbReference type="ARBA" id="ARBA00022777"/>
    </source>
</evidence>
<proteinExistence type="inferred from homology"/>
<comment type="similarity">
    <text evidence="8">Belongs to the protein kinase superfamily.</text>
</comment>
<dbReference type="FunFam" id="3.30.200.20:FF:000030">
    <property type="entry name" value="Non-specific serine/threonine protein kinase"/>
    <property type="match status" value="1"/>
</dbReference>
<dbReference type="Pfam" id="PF00433">
    <property type="entry name" value="Pkinase_C"/>
    <property type="match status" value="1"/>
</dbReference>
<evidence type="ECO:0000313" key="11">
    <source>
        <dbReference type="Ensembl" id="ENSTRUP00000062849.1"/>
    </source>
</evidence>
<dbReference type="GeneTree" id="ENSGT00940000164496"/>
<keyword evidence="3" id="KW-0808">Transferase</keyword>
<dbReference type="Gene3D" id="3.30.200.20">
    <property type="entry name" value="Phosphorylase Kinase, domain 1"/>
    <property type="match status" value="2"/>
</dbReference>
<dbReference type="SMART" id="SM00133">
    <property type="entry name" value="S_TK_X"/>
    <property type="match status" value="1"/>
</dbReference>
<dbReference type="PROSITE" id="PS51285">
    <property type="entry name" value="AGC_KINASE_CTER"/>
    <property type="match status" value="1"/>
</dbReference>
<evidence type="ECO:0000256" key="6">
    <source>
        <dbReference type="ARBA" id="ARBA00022840"/>
    </source>
</evidence>
<reference evidence="11" key="3">
    <citation type="submission" date="2025-09" db="UniProtKB">
        <authorList>
            <consortium name="Ensembl"/>
        </authorList>
    </citation>
    <scope>IDENTIFICATION</scope>
</reference>
<evidence type="ECO:0000256" key="1">
    <source>
        <dbReference type="ARBA" id="ARBA00022527"/>
    </source>
</evidence>
<dbReference type="SMART" id="SM00220">
    <property type="entry name" value="S_TKc"/>
    <property type="match status" value="1"/>
</dbReference>
<evidence type="ECO:0000256" key="7">
    <source>
        <dbReference type="PROSITE-ProRule" id="PRU10141"/>
    </source>
</evidence>
<dbReference type="PANTHER" id="PTHR24351">
    <property type="entry name" value="RIBOSOMAL PROTEIN S6 KINASE"/>
    <property type="match status" value="1"/>
</dbReference>
<dbReference type="InterPro" id="IPR011009">
    <property type="entry name" value="Kinase-like_dom_sf"/>
</dbReference>